<comment type="caution">
    <text evidence="1">The sequence shown here is derived from an EMBL/GenBank/DDBJ whole genome shotgun (WGS) entry which is preliminary data.</text>
</comment>
<organism evidence="1 2">
    <name type="scientific">Ambrosiozyma monospora</name>
    <name type="common">Yeast</name>
    <name type="synonym">Endomycopsis monosporus</name>
    <dbReference type="NCBI Taxonomy" id="43982"/>
    <lineage>
        <taxon>Eukaryota</taxon>
        <taxon>Fungi</taxon>
        <taxon>Dikarya</taxon>
        <taxon>Ascomycota</taxon>
        <taxon>Saccharomycotina</taxon>
        <taxon>Pichiomycetes</taxon>
        <taxon>Pichiales</taxon>
        <taxon>Pichiaceae</taxon>
        <taxon>Ambrosiozyma</taxon>
    </lineage>
</organism>
<protein>
    <submittedName>
        <fullName evidence="1">Unnamed protein product</fullName>
    </submittedName>
</protein>
<dbReference type="EMBL" id="BSXS01000352">
    <property type="protein sequence ID" value="GME72130.1"/>
    <property type="molecule type" value="Genomic_DNA"/>
</dbReference>
<reference evidence="1" key="1">
    <citation type="submission" date="2023-04" db="EMBL/GenBank/DDBJ databases">
        <title>Ambrosiozyma monospora NBRC 10751.</title>
        <authorList>
            <person name="Ichikawa N."/>
            <person name="Sato H."/>
            <person name="Tonouchi N."/>
        </authorList>
    </citation>
    <scope>NUCLEOTIDE SEQUENCE</scope>
    <source>
        <strain evidence="1">NBRC 10751</strain>
    </source>
</reference>
<gene>
    <name evidence="1" type="ORF">Amon02_000086100</name>
</gene>
<keyword evidence="2" id="KW-1185">Reference proteome</keyword>
<evidence type="ECO:0000313" key="1">
    <source>
        <dbReference type="EMBL" id="GME72130.1"/>
    </source>
</evidence>
<sequence>MITKISQKDTLIRDITIKEIQKALEQQLASNPESAPGKDGISYRFIDKAFSITSPLLVGVFNNLFSATELPETMKPVFFRFILKEGKDKDDVTSYRPIALMSTITRLFSKVMVNRLQPIFQNTISEDQQGFIYGRSSHFNIQRLQQLVDKMNQHPDKFQNSLIQKAFDRVSHRFLKQQLQSISIPDKVIMLIVTQQQGQVLVKNLLGMPFPITQGPRQGDPMSPLLFALVMDPLNRTVSSLLKGIDTDDELIKLKMILMADDVIATVNDETDAVIFHSLISQFEKLFNLKLNPMKYINTHYTHHSCPPDILTTFKQQITKSIQPPNGFRISTSKIQTPLWLGGFGWLDLSHQMMGRKAFYIYLPLTSTTVPSIINIRQIIQSAVNQGFTWFFFLLHYDFGTWISSQIKDKVVMTLSTSSPQTASLVEKGFGLTIRSDLHPNTPAPITTFSITSLPPDAELISHAQHKHTGSPIQPTSFDSTFKTFHESNWKDYIIIPSRARDN</sequence>
<evidence type="ECO:0000313" key="2">
    <source>
        <dbReference type="Proteomes" id="UP001165064"/>
    </source>
</evidence>
<name>A0ACB5STB8_AMBMO</name>
<proteinExistence type="predicted"/>
<dbReference type="Proteomes" id="UP001165064">
    <property type="component" value="Unassembled WGS sequence"/>
</dbReference>
<accession>A0ACB5STB8</accession>